<dbReference type="AlphaFoldDB" id="A0A2P2Q9F6"/>
<evidence type="ECO:0000313" key="1">
    <source>
        <dbReference type="EMBL" id="MBX63509.1"/>
    </source>
</evidence>
<proteinExistence type="predicted"/>
<sequence>MLQQSCTFNHRKNGLYHSISLLQ</sequence>
<protein>
    <submittedName>
        <fullName evidence="1">Uncharacterized protein</fullName>
    </submittedName>
</protein>
<dbReference type="EMBL" id="GGEC01083025">
    <property type="protein sequence ID" value="MBX63509.1"/>
    <property type="molecule type" value="Transcribed_RNA"/>
</dbReference>
<organism evidence="1">
    <name type="scientific">Rhizophora mucronata</name>
    <name type="common">Asiatic mangrove</name>
    <dbReference type="NCBI Taxonomy" id="61149"/>
    <lineage>
        <taxon>Eukaryota</taxon>
        <taxon>Viridiplantae</taxon>
        <taxon>Streptophyta</taxon>
        <taxon>Embryophyta</taxon>
        <taxon>Tracheophyta</taxon>
        <taxon>Spermatophyta</taxon>
        <taxon>Magnoliopsida</taxon>
        <taxon>eudicotyledons</taxon>
        <taxon>Gunneridae</taxon>
        <taxon>Pentapetalae</taxon>
        <taxon>rosids</taxon>
        <taxon>fabids</taxon>
        <taxon>Malpighiales</taxon>
        <taxon>Rhizophoraceae</taxon>
        <taxon>Rhizophora</taxon>
    </lineage>
</organism>
<accession>A0A2P2Q9F6</accession>
<name>A0A2P2Q9F6_RHIMU</name>
<reference evidence="1" key="1">
    <citation type="submission" date="2018-02" db="EMBL/GenBank/DDBJ databases">
        <title>Rhizophora mucronata_Transcriptome.</title>
        <authorList>
            <person name="Meera S.P."/>
            <person name="Sreeshan A."/>
            <person name="Augustine A."/>
        </authorList>
    </citation>
    <scope>NUCLEOTIDE SEQUENCE</scope>
    <source>
        <tissue evidence="1">Leaf</tissue>
    </source>
</reference>